<feature type="transmembrane region" description="Helical" evidence="10">
    <location>
        <begin position="72"/>
        <end position="91"/>
    </location>
</feature>
<dbReference type="NCBIfam" id="TIGR00728">
    <property type="entry name" value="OPT_sfam"/>
    <property type="match status" value="1"/>
</dbReference>
<comment type="subcellular location">
    <subcellularLocation>
        <location evidence="1">Membrane</location>
        <topology evidence="1">Multi-pass membrane protein</topology>
    </subcellularLocation>
</comment>
<proteinExistence type="inferred from homology"/>
<gene>
    <name evidence="11" type="ORF">CCM_01281</name>
</gene>
<feature type="transmembrane region" description="Helical" evidence="10">
    <location>
        <begin position="97"/>
        <end position="118"/>
    </location>
</feature>
<feature type="region of interest" description="Disordered" evidence="9">
    <location>
        <begin position="1"/>
        <end position="24"/>
    </location>
</feature>
<dbReference type="Proteomes" id="UP000001610">
    <property type="component" value="Unassembled WGS sequence"/>
</dbReference>
<keyword evidence="7 10" id="KW-1133">Transmembrane helix</keyword>
<keyword evidence="5" id="KW-0571">Peptide transport</keyword>
<feature type="transmembrane region" description="Helical" evidence="10">
    <location>
        <begin position="726"/>
        <end position="752"/>
    </location>
</feature>
<evidence type="ECO:0000256" key="10">
    <source>
        <dbReference type="SAM" id="Phobius"/>
    </source>
</evidence>
<feature type="transmembrane region" description="Helical" evidence="10">
    <location>
        <begin position="301"/>
        <end position="327"/>
    </location>
</feature>
<dbReference type="EMBL" id="JH126399">
    <property type="protein sequence ID" value="EGX96623.1"/>
    <property type="molecule type" value="Genomic_DNA"/>
</dbReference>
<dbReference type="OMA" id="YVMANSI"/>
<dbReference type="GO" id="GO:0015031">
    <property type="term" value="P:protein transport"/>
    <property type="evidence" value="ECO:0007669"/>
    <property type="project" value="UniProtKB-KW"/>
</dbReference>
<reference evidence="11 12" key="1">
    <citation type="journal article" date="2011" name="Genome Biol.">
        <title>Genome sequence of the insect pathogenic fungus Cordyceps militaris, a valued traditional Chinese medicine.</title>
        <authorList>
            <person name="Zheng P."/>
            <person name="Xia Y."/>
            <person name="Xiao G."/>
            <person name="Xiong C."/>
            <person name="Hu X."/>
            <person name="Zhang S."/>
            <person name="Zheng H."/>
            <person name="Huang Y."/>
            <person name="Zhou Y."/>
            <person name="Wang S."/>
            <person name="Zhao G.P."/>
            <person name="Liu X."/>
            <person name="St Leger R.J."/>
            <person name="Wang C."/>
        </authorList>
    </citation>
    <scope>NUCLEOTIDE SEQUENCE [LARGE SCALE GENOMIC DNA]</scope>
    <source>
        <strain evidence="11 12">CM01</strain>
    </source>
</reference>
<feature type="transmembrane region" description="Helical" evidence="10">
    <location>
        <begin position="139"/>
        <end position="160"/>
    </location>
</feature>
<dbReference type="PANTHER" id="PTHR22601">
    <property type="entry name" value="ISP4 LIKE PROTEIN"/>
    <property type="match status" value="1"/>
</dbReference>
<keyword evidence="4 10" id="KW-0812">Transmembrane</keyword>
<dbReference type="RefSeq" id="XP_006666500.1">
    <property type="nucleotide sequence ID" value="XM_006666437.1"/>
</dbReference>
<feature type="transmembrane region" description="Helical" evidence="10">
    <location>
        <begin position="231"/>
        <end position="249"/>
    </location>
</feature>
<dbReference type="GeneID" id="18163312"/>
<dbReference type="VEuPathDB" id="FungiDB:CCM_01281"/>
<dbReference type="GO" id="GO:0016020">
    <property type="term" value="C:membrane"/>
    <property type="evidence" value="ECO:0007669"/>
    <property type="project" value="UniProtKB-SubCell"/>
</dbReference>
<comment type="similarity">
    <text evidence="2">Belongs to the oligopeptide OPT transporter family.</text>
</comment>
<evidence type="ECO:0000313" key="11">
    <source>
        <dbReference type="EMBL" id="EGX96623.1"/>
    </source>
</evidence>
<evidence type="ECO:0000313" key="12">
    <source>
        <dbReference type="Proteomes" id="UP000001610"/>
    </source>
</evidence>
<evidence type="ECO:0000256" key="5">
    <source>
        <dbReference type="ARBA" id="ARBA00022856"/>
    </source>
</evidence>
<evidence type="ECO:0000256" key="7">
    <source>
        <dbReference type="ARBA" id="ARBA00022989"/>
    </source>
</evidence>
<evidence type="ECO:0000256" key="8">
    <source>
        <dbReference type="ARBA" id="ARBA00023136"/>
    </source>
</evidence>
<protein>
    <submittedName>
        <fullName evidence="11">Oligopeptide transporter</fullName>
    </submittedName>
</protein>
<dbReference type="OrthoDB" id="9986677at2759"/>
<accession>G3J452</accession>
<dbReference type="GO" id="GO:0035673">
    <property type="term" value="F:oligopeptide transmembrane transporter activity"/>
    <property type="evidence" value="ECO:0007669"/>
    <property type="project" value="InterPro"/>
</dbReference>
<keyword evidence="12" id="KW-1185">Reference proteome</keyword>
<evidence type="ECO:0000256" key="3">
    <source>
        <dbReference type="ARBA" id="ARBA00022448"/>
    </source>
</evidence>
<feature type="transmembrane region" description="Helical" evidence="10">
    <location>
        <begin position="685"/>
        <end position="714"/>
    </location>
</feature>
<feature type="transmembrane region" description="Helical" evidence="10">
    <location>
        <begin position="471"/>
        <end position="489"/>
    </location>
</feature>
<evidence type="ECO:0000256" key="9">
    <source>
        <dbReference type="SAM" id="MobiDB-lite"/>
    </source>
</evidence>
<name>G3J452_CORMM</name>
<keyword evidence="3" id="KW-0813">Transport</keyword>
<evidence type="ECO:0000256" key="4">
    <source>
        <dbReference type="ARBA" id="ARBA00022692"/>
    </source>
</evidence>
<keyword evidence="6" id="KW-0653">Protein transport</keyword>
<feature type="transmembrane region" description="Helical" evidence="10">
    <location>
        <begin position="269"/>
        <end position="289"/>
    </location>
</feature>
<dbReference type="KEGG" id="cmt:CCM_01281"/>
<evidence type="ECO:0000256" key="6">
    <source>
        <dbReference type="ARBA" id="ARBA00022927"/>
    </source>
</evidence>
<feature type="transmembrane region" description="Helical" evidence="10">
    <location>
        <begin position="650"/>
        <end position="669"/>
    </location>
</feature>
<dbReference type="InterPro" id="IPR004648">
    <property type="entry name" value="Oligpept_transpt"/>
</dbReference>
<feature type="transmembrane region" description="Helical" evidence="10">
    <location>
        <begin position="172"/>
        <end position="190"/>
    </location>
</feature>
<dbReference type="AlphaFoldDB" id="G3J452"/>
<keyword evidence="8 10" id="KW-0472">Membrane</keyword>
<dbReference type="eggNOG" id="KOG2262">
    <property type="taxonomic scope" value="Eukaryota"/>
</dbReference>
<dbReference type="HOGENOM" id="CLU_004965_3_0_1"/>
<dbReference type="InterPro" id="IPR004813">
    <property type="entry name" value="OPT"/>
</dbReference>
<evidence type="ECO:0000256" key="2">
    <source>
        <dbReference type="ARBA" id="ARBA00008807"/>
    </source>
</evidence>
<feature type="transmembrane region" description="Helical" evidence="10">
    <location>
        <begin position="386"/>
        <end position="407"/>
    </location>
</feature>
<dbReference type="InParanoid" id="G3J452"/>
<organism evidence="11 12">
    <name type="scientific">Cordyceps militaris (strain CM01)</name>
    <name type="common">Caterpillar fungus</name>
    <dbReference type="NCBI Taxonomy" id="983644"/>
    <lineage>
        <taxon>Eukaryota</taxon>
        <taxon>Fungi</taxon>
        <taxon>Dikarya</taxon>
        <taxon>Ascomycota</taxon>
        <taxon>Pezizomycotina</taxon>
        <taxon>Sordariomycetes</taxon>
        <taxon>Hypocreomycetidae</taxon>
        <taxon>Hypocreales</taxon>
        <taxon>Cordycipitaceae</taxon>
        <taxon>Cordyceps</taxon>
    </lineage>
</organism>
<evidence type="ECO:0000256" key="1">
    <source>
        <dbReference type="ARBA" id="ARBA00004141"/>
    </source>
</evidence>
<dbReference type="Pfam" id="PF03169">
    <property type="entry name" value="OPT"/>
    <property type="match status" value="1"/>
</dbReference>
<sequence>MEKQASDEGPAPVAADRARDEKIDPIEPATIEHFDEADEPKLSKPATAFDVLTHTIHLQDDPTLSAITFRSIIIGLGLSVFGGVLSGIFFFKPQFVAIPAVFIAVVAFLLGESMARLIPRSSHPLLRFLNPGPFNIKEHLAITIMANAASTSALGLEIIASERLYYGRRVSAGLSFFMLLSSQCLGYGMAGMMRRTIVYPAAMLWPSNLPINTMLERLHSRAPSNRKPFRVFLYVFIGIFFWEMIPQWICPLLTGISIFCLANRKSPTFTNIFGGASGNEGLGLFSICLDWQYISGGLSPLFFPVSSLISQGIGIVGCIILFAGVYYSNIWEAKKYPFLSQAIFSETSMADSAVQWNQTAAIGPDGNINSTAVDDLGLPNFAASNVLNILLTNMCIAASVTHLALWYRTEMAAAFRFLHPRRILANVQSAGARIGISSRPAGAGEEAESASEAHYDPHYLLMQNYKDCPDWWYAIVLALSATVALIVVYKTNSTLPWWGLLVACLVGYVHLVVFGSMQGISGVSFTIQSIIQMIGGYMRPGFPIANMYFSLYSYNSLLQGTLLAKDLKLAQYGHLAPRITFSMQMVGTVIGAGLNYVMANSIIDNQADILRSVEGTNIWSGAMTQQFNAQAVTFGGFPHELFSVGGKYQWVPLSTFLGFAVPVPFWYAHRLWPRLGMDLINTPVILFYLCYLNLGINSSVMSFFAAGFFAQWYLRRQHPNIFVKYNYLVSAALDGGTSVMVFILSFAVLGAAKAAVAFPKYWGNPANGHIDYCYKAPSE</sequence>
<feature type="transmembrane region" description="Helical" evidence="10">
    <location>
        <begin position="495"/>
        <end position="514"/>
    </location>
</feature>